<dbReference type="EMBL" id="JBBGAZ010000020">
    <property type="protein sequence ID" value="MEJ5220218.1"/>
    <property type="molecule type" value="Genomic_DNA"/>
</dbReference>
<evidence type="ECO:0000313" key="5">
    <source>
        <dbReference type="EMBL" id="MEJ5220218.1"/>
    </source>
</evidence>
<dbReference type="InterPro" id="IPR018170">
    <property type="entry name" value="Aldo/ket_reductase_CS"/>
</dbReference>
<comment type="caution">
    <text evidence="5">The sequence shown here is derived from an EMBL/GenBank/DDBJ whole genome shotgun (WGS) entry which is preliminary data.</text>
</comment>
<evidence type="ECO:0000313" key="6">
    <source>
        <dbReference type="Proteomes" id="UP001368270"/>
    </source>
</evidence>
<reference evidence="5 6" key="1">
    <citation type="submission" date="2024-03" db="EMBL/GenBank/DDBJ databases">
        <title>Cognatishimia coralii sp. nov., a marine bacterium isolated from coral surrounding seawater.</title>
        <authorList>
            <person name="Liu X."/>
            <person name="Liu S."/>
            <person name="Sun H."/>
            <person name="Zhang Y."/>
        </authorList>
    </citation>
    <scope>NUCLEOTIDE SEQUENCE [LARGE SCALE GENOMIC DNA]</scope>
    <source>
        <strain evidence="5 6">D5M38</strain>
    </source>
</reference>
<dbReference type="InterPro" id="IPR020471">
    <property type="entry name" value="AKR"/>
</dbReference>
<evidence type="ECO:0000256" key="1">
    <source>
        <dbReference type="ARBA" id="ARBA00007905"/>
    </source>
</evidence>
<keyword evidence="3" id="KW-0560">Oxidoreductase</keyword>
<dbReference type="Proteomes" id="UP001368270">
    <property type="component" value="Unassembled WGS sequence"/>
</dbReference>
<protein>
    <submittedName>
        <fullName evidence="5">Aldo/keto reductase</fullName>
    </submittedName>
</protein>
<dbReference type="Pfam" id="PF00248">
    <property type="entry name" value="Aldo_ket_red"/>
    <property type="match status" value="1"/>
</dbReference>
<dbReference type="PANTHER" id="PTHR43827:SF3">
    <property type="entry name" value="NADP-DEPENDENT OXIDOREDUCTASE DOMAIN-CONTAINING PROTEIN"/>
    <property type="match status" value="1"/>
</dbReference>
<dbReference type="RefSeq" id="WP_303960280.1">
    <property type="nucleotide sequence ID" value="NZ_JBBGAZ010000020.1"/>
</dbReference>
<dbReference type="Gene3D" id="3.20.20.100">
    <property type="entry name" value="NADP-dependent oxidoreductase domain"/>
    <property type="match status" value="1"/>
</dbReference>
<dbReference type="SUPFAM" id="SSF51430">
    <property type="entry name" value="NAD(P)-linked oxidoreductase"/>
    <property type="match status" value="1"/>
</dbReference>
<gene>
    <name evidence="5" type="ORF">WG622_18330</name>
</gene>
<feature type="domain" description="NADP-dependent oxidoreductase" evidence="4">
    <location>
        <begin position="12"/>
        <end position="257"/>
    </location>
</feature>
<dbReference type="PIRSF" id="PIRSF000097">
    <property type="entry name" value="AKR"/>
    <property type="match status" value="1"/>
</dbReference>
<dbReference type="InterPro" id="IPR023210">
    <property type="entry name" value="NADP_OxRdtase_dom"/>
</dbReference>
<accession>A0ABU8QLC1</accession>
<keyword evidence="2" id="KW-0521">NADP</keyword>
<comment type="similarity">
    <text evidence="1">Belongs to the aldo/keto reductase family.</text>
</comment>
<proteinExistence type="inferred from homology"/>
<evidence type="ECO:0000256" key="2">
    <source>
        <dbReference type="ARBA" id="ARBA00022857"/>
    </source>
</evidence>
<keyword evidence="6" id="KW-1185">Reference proteome</keyword>
<organism evidence="5 6">
    <name type="scientific">Cognatishimia coralii</name>
    <dbReference type="NCBI Taxonomy" id="3083254"/>
    <lineage>
        <taxon>Bacteria</taxon>
        <taxon>Pseudomonadati</taxon>
        <taxon>Pseudomonadota</taxon>
        <taxon>Alphaproteobacteria</taxon>
        <taxon>Rhodobacterales</taxon>
        <taxon>Paracoccaceae</taxon>
        <taxon>Cognatishimia</taxon>
    </lineage>
</organism>
<dbReference type="InterPro" id="IPR036812">
    <property type="entry name" value="NAD(P)_OxRdtase_dom_sf"/>
</dbReference>
<sequence length="275" mass="30100">MSAKQTVNGIPKIGFGTWNRNGQVAYDSVRCALDIGYRHIDTAEGYNNEEFVGAAIAESGLSRDGVFLTTKVAPESFGPGQIMPHVRASLDKLRVDKVDLLLLHYPSIGDEYDIEDYMAQFAEVFDAGLTARLGVSNFTKLYIDRASELLGDRVIATNQVEIHPHMQNRPIVEHCKKAGIPLTAYSPLGRGAVNDDETLCRIGSAHGATAAQIALAFLMAEGFMVIPSSGNQGRIAENFASQEIVLSEDDIRDIRMLDKGFRLVNGPWCPEWDVA</sequence>
<dbReference type="PROSITE" id="PS00798">
    <property type="entry name" value="ALDOKETO_REDUCTASE_1"/>
    <property type="match status" value="1"/>
</dbReference>
<evidence type="ECO:0000259" key="4">
    <source>
        <dbReference type="Pfam" id="PF00248"/>
    </source>
</evidence>
<dbReference type="PANTHER" id="PTHR43827">
    <property type="entry name" value="2,5-DIKETO-D-GLUCONIC ACID REDUCTASE"/>
    <property type="match status" value="1"/>
</dbReference>
<evidence type="ECO:0000256" key="3">
    <source>
        <dbReference type="ARBA" id="ARBA00023002"/>
    </source>
</evidence>
<name>A0ABU8QLC1_9RHOB</name>
<dbReference type="PRINTS" id="PR00069">
    <property type="entry name" value="ALDKETRDTASE"/>
</dbReference>